<accession>A0A8H4VLJ3</accession>
<dbReference type="SUPFAM" id="SSF48452">
    <property type="entry name" value="TPR-like"/>
    <property type="match status" value="1"/>
</dbReference>
<name>A0A8H4VLJ3_9HELO</name>
<keyword evidence="3" id="KW-1185">Reference proteome</keyword>
<dbReference type="Pfam" id="PF05729">
    <property type="entry name" value="NACHT"/>
    <property type="match status" value="1"/>
</dbReference>
<dbReference type="AlphaFoldDB" id="A0A8H4VLJ3"/>
<evidence type="ECO:0000313" key="3">
    <source>
        <dbReference type="Proteomes" id="UP000566819"/>
    </source>
</evidence>
<dbReference type="SUPFAM" id="SSF53167">
    <property type="entry name" value="Purine and uridine phosphorylases"/>
    <property type="match status" value="1"/>
</dbReference>
<dbReference type="InterPro" id="IPR053137">
    <property type="entry name" value="NLR-like"/>
</dbReference>
<dbReference type="InterPro" id="IPR007111">
    <property type="entry name" value="NACHT_NTPase"/>
</dbReference>
<dbReference type="InterPro" id="IPR035994">
    <property type="entry name" value="Nucleoside_phosphorylase_sf"/>
</dbReference>
<dbReference type="OrthoDB" id="1577640at2759"/>
<protein>
    <recommendedName>
        <fullName evidence="1">NACHT domain-containing protein</fullName>
    </recommendedName>
</protein>
<dbReference type="GO" id="GO:0003824">
    <property type="term" value="F:catalytic activity"/>
    <property type="evidence" value="ECO:0007669"/>
    <property type="project" value="InterPro"/>
</dbReference>
<dbReference type="InterPro" id="IPR011990">
    <property type="entry name" value="TPR-like_helical_dom_sf"/>
</dbReference>
<dbReference type="Proteomes" id="UP000566819">
    <property type="component" value="Unassembled WGS sequence"/>
</dbReference>
<dbReference type="SUPFAM" id="SSF52540">
    <property type="entry name" value="P-loop containing nucleoside triphosphate hydrolases"/>
    <property type="match status" value="1"/>
</dbReference>
<feature type="domain" description="NACHT" evidence="1">
    <location>
        <begin position="89"/>
        <end position="242"/>
    </location>
</feature>
<evidence type="ECO:0000313" key="2">
    <source>
        <dbReference type="EMBL" id="KAF4612495.1"/>
    </source>
</evidence>
<dbReference type="EMBL" id="JAAMPI010002522">
    <property type="protein sequence ID" value="KAF4612495.1"/>
    <property type="molecule type" value="Genomic_DNA"/>
</dbReference>
<dbReference type="SMART" id="SM00028">
    <property type="entry name" value="TPR"/>
    <property type="match status" value="3"/>
</dbReference>
<proteinExistence type="predicted"/>
<dbReference type="GO" id="GO:0009116">
    <property type="term" value="P:nucleoside metabolic process"/>
    <property type="evidence" value="ECO:0007669"/>
    <property type="project" value="InterPro"/>
</dbReference>
<dbReference type="PANTHER" id="PTHR46082:SF6">
    <property type="entry name" value="AAA+ ATPASE DOMAIN-CONTAINING PROTEIN-RELATED"/>
    <property type="match status" value="1"/>
</dbReference>
<dbReference type="Gene3D" id="3.40.50.300">
    <property type="entry name" value="P-loop containing nucleotide triphosphate hydrolases"/>
    <property type="match status" value="1"/>
</dbReference>
<dbReference type="PANTHER" id="PTHR46082">
    <property type="entry name" value="ATP/GTP-BINDING PROTEIN-RELATED"/>
    <property type="match status" value="1"/>
</dbReference>
<dbReference type="InterPro" id="IPR027417">
    <property type="entry name" value="P-loop_NTPase"/>
</dbReference>
<dbReference type="Pfam" id="PF13424">
    <property type="entry name" value="TPR_12"/>
    <property type="match status" value="1"/>
</dbReference>
<comment type="caution">
    <text evidence="2">The sequence shown here is derived from an EMBL/GenBank/DDBJ whole genome shotgun (WGS) entry which is preliminary data.</text>
</comment>
<dbReference type="InterPro" id="IPR019734">
    <property type="entry name" value="TPR_rpt"/>
</dbReference>
<organism evidence="2 3">
    <name type="scientific">Cudoniella acicularis</name>
    <dbReference type="NCBI Taxonomy" id="354080"/>
    <lineage>
        <taxon>Eukaryota</taxon>
        <taxon>Fungi</taxon>
        <taxon>Dikarya</taxon>
        <taxon>Ascomycota</taxon>
        <taxon>Pezizomycotina</taxon>
        <taxon>Leotiomycetes</taxon>
        <taxon>Helotiales</taxon>
        <taxon>Tricladiaceae</taxon>
        <taxon>Cudoniella</taxon>
    </lineage>
</organism>
<reference evidence="2 3" key="1">
    <citation type="submission" date="2020-03" db="EMBL/GenBank/DDBJ databases">
        <title>Draft Genome Sequence of Cudoniella acicularis.</title>
        <authorList>
            <person name="Buettner E."/>
            <person name="Kellner H."/>
        </authorList>
    </citation>
    <scope>NUCLEOTIDE SEQUENCE [LARGE SCALE GENOMIC DNA]</scope>
    <source>
        <strain evidence="2 3">DSM 108380</strain>
    </source>
</reference>
<sequence length="582" mass="66125">MEAAGLINVFGCATIRGICDYADSHKNDDWHKYASATAATVAKEVLGIIPLATPLSHFRVPFPQNEHFVGRDSQLKELTTRLNTDQFCRRVAVWGLGGIGKTQIVLKFAYETRKTSPTCSIFWVYANTSASFEKSYTDIAECLKLPGRTDQNANVKLLVQAVLSQRERGHWLLIIDNADDISMLPKQGEDSRSTALVDYLLDSPFGSVIFTTRTRKAAVSLAKNNLIQVDQMSRDDAVSFINNNGISITEYTDLCDSSEEDIIEVLSRDFDDKSRYKDSKNPIITIWLISFLEICRQDKLAREYLSFMACLVRQNIPQSLLPMASRTKAYDAIGTLTAYSFITKHKTDDLFDMHRLVHIAMRNWLKQENEWRNWNQKALQQMNVIFPWPRHENRAIWMKYFPHAQTIINSIELLGGVELPTVLLDNLAECFRTTGNYLKAEQLNRQALQLRETVPGKEYPETLGSMNNLAVSLGQQGKFAEAEAMNRQVLQLQETVLGKEHPGTLKSMNNLAISLRQQGKFAEAEAMIRKVLQLQETGKFAEAEAMIRQTVLGKEHLDKLGCKKRGREDKVPQRQRKNARIK</sequence>
<gene>
    <name evidence="2" type="ORF">G7Y89_g15595</name>
</gene>
<dbReference type="Gene3D" id="1.25.40.10">
    <property type="entry name" value="Tetratricopeptide repeat domain"/>
    <property type="match status" value="1"/>
</dbReference>
<evidence type="ECO:0000259" key="1">
    <source>
        <dbReference type="Pfam" id="PF05729"/>
    </source>
</evidence>
<dbReference type="Gene3D" id="3.40.50.1580">
    <property type="entry name" value="Nucleoside phosphorylase domain"/>
    <property type="match status" value="1"/>
</dbReference>